<gene>
    <name evidence="1" type="ORF">CUC44_06060</name>
</gene>
<keyword evidence="2" id="KW-1185">Reference proteome</keyword>
<comment type="caution">
    <text evidence="1">The sequence shown here is derived from an EMBL/GenBank/DDBJ whole genome shotgun (WGS) entry which is preliminary data.</text>
</comment>
<sequence length="76" mass="8434">MKIQESQASAVLQAVEQTRGAFADRTVTAVPVTMRQLPLSTLLRGSISLDRLQELALQRLQLGEHEPLAGRRIRVI</sequence>
<dbReference type="EMBL" id="PGCP01000005">
    <property type="protein sequence ID" value="PJC94253.1"/>
    <property type="molecule type" value="Genomic_DNA"/>
</dbReference>
<evidence type="ECO:0000313" key="1">
    <source>
        <dbReference type="EMBL" id="PJC94253.1"/>
    </source>
</evidence>
<dbReference type="AlphaFoldDB" id="A0A2M8HCH0"/>
<dbReference type="RefSeq" id="WP_100859072.1">
    <property type="nucleotide sequence ID" value="NZ_PGCP01000005.1"/>
</dbReference>
<organism evidence="1 2">
    <name type="scientific">Aeromonas lusitana</name>
    <dbReference type="NCBI Taxonomy" id="931529"/>
    <lineage>
        <taxon>Bacteria</taxon>
        <taxon>Pseudomonadati</taxon>
        <taxon>Pseudomonadota</taxon>
        <taxon>Gammaproteobacteria</taxon>
        <taxon>Aeromonadales</taxon>
        <taxon>Aeromonadaceae</taxon>
        <taxon>Aeromonas</taxon>
    </lineage>
</organism>
<proteinExistence type="predicted"/>
<protein>
    <submittedName>
        <fullName evidence="1">ExsE protein</fullName>
    </submittedName>
</protein>
<name>A0A2M8HCH0_9GAMM</name>
<accession>A0A2M8HCH0</accession>
<dbReference type="Proteomes" id="UP000232060">
    <property type="component" value="Unassembled WGS sequence"/>
</dbReference>
<reference evidence="1 2" key="1">
    <citation type="submission" date="2017-11" db="EMBL/GenBank/DDBJ databases">
        <title>Draft genome sequence of environmental isolate Aeromonas lusitania sp. nov. MDC 2473.</title>
        <authorList>
            <person name="Colston S.M."/>
            <person name="Navarro A."/>
            <person name="Martinez-Murcia A.J."/>
            <person name="Graf J."/>
        </authorList>
    </citation>
    <scope>NUCLEOTIDE SEQUENCE [LARGE SCALE GENOMIC DNA]</scope>
    <source>
        <strain evidence="1 2">MDC 2473</strain>
    </source>
</reference>
<evidence type="ECO:0000313" key="2">
    <source>
        <dbReference type="Proteomes" id="UP000232060"/>
    </source>
</evidence>
<dbReference type="NCBIfam" id="NF033906">
    <property type="entry name" value="ExsE_fam"/>
    <property type="match status" value="1"/>
</dbReference>